<name>A0A5S6Q3D6_TRIMR</name>
<dbReference type="Pfam" id="PF23055">
    <property type="entry name" value="DUF7041"/>
    <property type="match status" value="1"/>
</dbReference>
<organism evidence="3 4">
    <name type="scientific">Trichuris muris</name>
    <name type="common">Mouse whipworm</name>
    <dbReference type="NCBI Taxonomy" id="70415"/>
    <lineage>
        <taxon>Eukaryota</taxon>
        <taxon>Metazoa</taxon>
        <taxon>Ecdysozoa</taxon>
        <taxon>Nematoda</taxon>
        <taxon>Enoplea</taxon>
        <taxon>Dorylaimia</taxon>
        <taxon>Trichinellida</taxon>
        <taxon>Trichuridae</taxon>
        <taxon>Trichuris</taxon>
    </lineage>
</organism>
<accession>A0A5S6Q3D6</accession>
<proteinExistence type="predicted"/>
<protein>
    <submittedName>
        <fullName evidence="4">Retrotransposon gag domain-containing protein</fullName>
    </submittedName>
</protein>
<dbReference type="PANTHER" id="PTHR33327">
    <property type="entry name" value="ENDONUCLEASE"/>
    <property type="match status" value="1"/>
</dbReference>
<keyword evidence="3" id="KW-1185">Reference proteome</keyword>
<feature type="compositionally biased region" description="Low complexity" evidence="1">
    <location>
        <begin position="208"/>
        <end position="226"/>
    </location>
</feature>
<dbReference type="AlphaFoldDB" id="A0A5S6Q3D6"/>
<evidence type="ECO:0000313" key="4">
    <source>
        <dbReference type="WBParaSite" id="TMUE_0000001674.1"/>
    </source>
</evidence>
<dbReference type="Proteomes" id="UP000046395">
    <property type="component" value="Unassembled WGS sequence"/>
</dbReference>
<dbReference type="PANTHER" id="PTHR33327:SF3">
    <property type="entry name" value="RNA-DIRECTED DNA POLYMERASE"/>
    <property type="match status" value="1"/>
</dbReference>
<evidence type="ECO:0000259" key="2">
    <source>
        <dbReference type="Pfam" id="PF23055"/>
    </source>
</evidence>
<dbReference type="InterPro" id="IPR055469">
    <property type="entry name" value="DUF7041"/>
</dbReference>
<sequence length="264" mass="29671">MDTPTTADLHLTSALAVKLPPFWPQNAKVWFAQAEAQFALGRITASQTKFYHTTASLNETVAREVEDLLEPQGDHPYEHLKQKLMDRFVPTEEERFRTLTNTSPLGDRRPTQLLREMRHAAAGIVDVESPFFRQLFLHRLPPAVQLVLKAFRSATIDDLARAADNLVAVDSPVNAMTGANAAVDSSDAQQLRQDIADLRRQVRSLTMSPSRFRSAPASSPRTSPSRHPARRRSSPSPPTNVCYFHRKFGRRARRCRQPCSFSGN</sequence>
<feature type="domain" description="DUF7041" evidence="2">
    <location>
        <begin position="19"/>
        <end position="100"/>
    </location>
</feature>
<dbReference type="WBParaSite" id="TMUE_0000001674.1">
    <property type="protein sequence ID" value="TMUE_0000001674.1"/>
    <property type="gene ID" value="WBGene00297559"/>
</dbReference>
<evidence type="ECO:0000313" key="3">
    <source>
        <dbReference type="Proteomes" id="UP000046395"/>
    </source>
</evidence>
<reference evidence="4" key="1">
    <citation type="submission" date="2019-12" db="UniProtKB">
        <authorList>
            <consortium name="WormBaseParasite"/>
        </authorList>
    </citation>
    <scope>IDENTIFICATION</scope>
</reference>
<feature type="region of interest" description="Disordered" evidence="1">
    <location>
        <begin position="206"/>
        <end position="242"/>
    </location>
</feature>
<evidence type="ECO:0000256" key="1">
    <source>
        <dbReference type="SAM" id="MobiDB-lite"/>
    </source>
</evidence>